<feature type="non-terminal residue" evidence="1">
    <location>
        <position position="1"/>
    </location>
</feature>
<gene>
    <name evidence="1" type="ORF">KCU98_g22717</name>
</gene>
<dbReference type="InterPro" id="IPR037136">
    <property type="entry name" value="RNA3'_phos_cyclase_dom_sf"/>
</dbReference>
<organism evidence="1 2">
    <name type="scientific">Aureobasidium melanogenum</name>
    <name type="common">Aureobasidium pullulans var. melanogenum</name>
    <dbReference type="NCBI Taxonomy" id="46634"/>
    <lineage>
        <taxon>Eukaryota</taxon>
        <taxon>Fungi</taxon>
        <taxon>Dikarya</taxon>
        <taxon>Ascomycota</taxon>
        <taxon>Pezizomycotina</taxon>
        <taxon>Dothideomycetes</taxon>
        <taxon>Dothideomycetidae</taxon>
        <taxon>Dothideales</taxon>
        <taxon>Saccotheciaceae</taxon>
        <taxon>Aureobasidium</taxon>
    </lineage>
</organism>
<proteinExistence type="predicted"/>
<dbReference type="Gene3D" id="3.65.10.20">
    <property type="entry name" value="RNA 3'-terminal phosphate cyclase domain"/>
    <property type="match status" value="1"/>
</dbReference>
<accession>A0A9P8F105</accession>
<dbReference type="EMBL" id="JAHFXS010009053">
    <property type="protein sequence ID" value="KAG9917789.1"/>
    <property type="molecule type" value="Genomic_DNA"/>
</dbReference>
<sequence length="98" mass="10121">EDIGKACAYQLLESISQAGCASIVAAPTMLTLMAMGSEDVGRLVLGRDVLGTEEIVQLARDLRVFGMSGWGLRDGSNAGDVVVSIVGRGVGNVGRKIA</sequence>
<reference evidence="1" key="1">
    <citation type="journal article" date="2021" name="J Fungi (Basel)">
        <title>Virulence traits and population genomics of the black yeast Aureobasidium melanogenum.</title>
        <authorList>
            <person name="Cernosa A."/>
            <person name="Sun X."/>
            <person name="Gostincar C."/>
            <person name="Fang C."/>
            <person name="Gunde-Cimerman N."/>
            <person name="Song Z."/>
        </authorList>
    </citation>
    <scope>NUCLEOTIDE SEQUENCE</scope>
    <source>
        <strain evidence="1">EXF-9298</strain>
    </source>
</reference>
<feature type="non-terminal residue" evidence="1">
    <location>
        <position position="98"/>
    </location>
</feature>
<evidence type="ECO:0000313" key="2">
    <source>
        <dbReference type="Proteomes" id="UP000729357"/>
    </source>
</evidence>
<name>A0A9P8F105_AURME</name>
<reference evidence="1" key="2">
    <citation type="submission" date="2021-08" db="EMBL/GenBank/DDBJ databases">
        <authorList>
            <person name="Gostincar C."/>
            <person name="Sun X."/>
            <person name="Song Z."/>
            <person name="Gunde-Cimerman N."/>
        </authorList>
    </citation>
    <scope>NUCLEOTIDE SEQUENCE</scope>
    <source>
        <strain evidence="1">EXF-9298</strain>
    </source>
</reference>
<dbReference type="AlphaFoldDB" id="A0A9P8F105"/>
<evidence type="ECO:0000313" key="1">
    <source>
        <dbReference type="EMBL" id="KAG9917789.1"/>
    </source>
</evidence>
<dbReference type="Proteomes" id="UP000729357">
    <property type="component" value="Unassembled WGS sequence"/>
</dbReference>
<keyword evidence="2" id="KW-1185">Reference proteome</keyword>
<protein>
    <submittedName>
        <fullName evidence="1">Uncharacterized protein</fullName>
    </submittedName>
</protein>
<comment type="caution">
    <text evidence="1">The sequence shown here is derived from an EMBL/GenBank/DDBJ whole genome shotgun (WGS) entry which is preliminary data.</text>
</comment>